<proteinExistence type="predicted"/>
<keyword evidence="2" id="KW-1185">Reference proteome</keyword>
<evidence type="ECO:0000313" key="2">
    <source>
        <dbReference type="Proteomes" id="UP000475862"/>
    </source>
</evidence>
<name>A0A6G0T7Q4_APHGL</name>
<evidence type="ECO:0000313" key="1">
    <source>
        <dbReference type="EMBL" id="KAE9527401.1"/>
    </source>
</evidence>
<organism evidence="1 2">
    <name type="scientific">Aphis glycines</name>
    <name type="common">Soybean aphid</name>
    <dbReference type="NCBI Taxonomy" id="307491"/>
    <lineage>
        <taxon>Eukaryota</taxon>
        <taxon>Metazoa</taxon>
        <taxon>Ecdysozoa</taxon>
        <taxon>Arthropoda</taxon>
        <taxon>Hexapoda</taxon>
        <taxon>Insecta</taxon>
        <taxon>Pterygota</taxon>
        <taxon>Neoptera</taxon>
        <taxon>Paraneoptera</taxon>
        <taxon>Hemiptera</taxon>
        <taxon>Sternorrhyncha</taxon>
        <taxon>Aphidomorpha</taxon>
        <taxon>Aphidoidea</taxon>
        <taxon>Aphididae</taxon>
        <taxon>Aphidini</taxon>
        <taxon>Aphis</taxon>
        <taxon>Aphis</taxon>
    </lineage>
</organism>
<dbReference type="AlphaFoldDB" id="A0A6G0T7Q4"/>
<dbReference type="EMBL" id="VYZN01000053">
    <property type="protein sequence ID" value="KAE9527401.1"/>
    <property type="molecule type" value="Genomic_DNA"/>
</dbReference>
<dbReference type="Proteomes" id="UP000475862">
    <property type="component" value="Unassembled WGS sequence"/>
</dbReference>
<accession>A0A6G0T7Q4</accession>
<reference evidence="1 2" key="1">
    <citation type="submission" date="2019-08" db="EMBL/GenBank/DDBJ databases">
        <title>The genome of the soybean aphid Biotype 1, its phylome, world population structure and adaptation to the North American continent.</title>
        <authorList>
            <person name="Giordano R."/>
            <person name="Donthu R.K."/>
            <person name="Hernandez A.G."/>
            <person name="Wright C.L."/>
            <person name="Zimin A.V."/>
        </authorList>
    </citation>
    <scope>NUCLEOTIDE SEQUENCE [LARGE SCALE GENOMIC DNA]</scope>
    <source>
        <tissue evidence="1">Whole aphids</tissue>
    </source>
</reference>
<protein>
    <submittedName>
        <fullName evidence="1">Uncharacterized protein</fullName>
    </submittedName>
</protein>
<comment type="caution">
    <text evidence="1">The sequence shown here is derived from an EMBL/GenBank/DDBJ whole genome shotgun (WGS) entry which is preliminary data.</text>
</comment>
<sequence length="176" mass="20333">MTLLLTPITELWVSYNDCATDKTTLSAFALYGLESTCSSVIVSSSDMRSYPFRHVTQYFCNAIILISCIHMHLRICRFSRVSNKNKFDDLIFSKMFLQFLWFLQTKSLYLLRRLVQIFGHSSSRLLFFRCTINYLLHISGILQFDIKFCLAMLTKAFATKQALSKLSCSDVAEETI</sequence>
<gene>
    <name evidence="1" type="ORF">AGLY_013099</name>
</gene>